<feature type="region of interest" description="Disordered" evidence="1">
    <location>
        <begin position="62"/>
        <end position="90"/>
    </location>
</feature>
<dbReference type="EMBL" id="BDGG01000006">
    <property type="protein sequence ID" value="GAV00864.1"/>
    <property type="molecule type" value="Genomic_DNA"/>
</dbReference>
<reference evidence="2 3" key="1">
    <citation type="journal article" date="2016" name="Nat. Commun.">
        <title>Extremotolerant tardigrade genome and improved radiotolerance of human cultured cells by tardigrade-unique protein.</title>
        <authorList>
            <person name="Hashimoto T."/>
            <person name="Horikawa D.D."/>
            <person name="Saito Y."/>
            <person name="Kuwahara H."/>
            <person name="Kozuka-Hata H."/>
            <person name="Shin-I T."/>
            <person name="Minakuchi Y."/>
            <person name="Ohishi K."/>
            <person name="Motoyama A."/>
            <person name="Aizu T."/>
            <person name="Enomoto A."/>
            <person name="Kondo K."/>
            <person name="Tanaka S."/>
            <person name="Hara Y."/>
            <person name="Koshikawa S."/>
            <person name="Sagara H."/>
            <person name="Miura T."/>
            <person name="Yokobori S."/>
            <person name="Miyagawa K."/>
            <person name="Suzuki Y."/>
            <person name="Kubo T."/>
            <person name="Oyama M."/>
            <person name="Kohara Y."/>
            <person name="Fujiyama A."/>
            <person name="Arakawa K."/>
            <person name="Katayama T."/>
            <person name="Toyoda A."/>
            <person name="Kunieda T."/>
        </authorList>
    </citation>
    <scope>NUCLEOTIDE SEQUENCE [LARGE SCALE GENOMIC DNA]</scope>
    <source>
        <strain evidence="2 3">YOKOZUNA-1</strain>
    </source>
</reference>
<feature type="compositionally biased region" description="Low complexity" evidence="1">
    <location>
        <begin position="62"/>
        <end position="78"/>
    </location>
</feature>
<proteinExistence type="predicted"/>
<dbReference type="Proteomes" id="UP000186922">
    <property type="component" value="Unassembled WGS sequence"/>
</dbReference>
<evidence type="ECO:0000313" key="3">
    <source>
        <dbReference type="Proteomes" id="UP000186922"/>
    </source>
</evidence>
<name>A0A1D1VPK1_RAMVA</name>
<gene>
    <name evidence="2" type="primary">RvY_11653-1</name>
    <name evidence="2" type="synonym">RvY_11653.1</name>
    <name evidence="2" type="ORF">RvY_11653</name>
</gene>
<organism evidence="2 3">
    <name type="scientific">Ramazzottius varieornatus</name>
    <name type="common">Water bear</name>
    <name type="synonym">Tardigrade</name>
    <dbReference type="NCBI Taxonomy" id="947166"/>
    <lineage>
        <taxon>Eukaryota</taxon>
        <taxon>Metazoa</taxon>
        <taxon>Ecdysozoa</taxon>
        <taxon>Tardigrada</taxon>
        <taxon>Eutardigrada</taxon>
        <taxon>Parachela</taxon>
        <taxon>Hypsibioidea</taxon>
        <taxon>Ramazzottiidae</taxon>
        <taxon>Ramazzottius</taxon>
    </lineage>
</organism>
<evidence type="ECO:0000256" key="1">
    <source>
        <dbReference type="SAM" id="MobiDB-lite"/>
    </source>
</evidence>
<keyword evidence="3" id="KW-1185">Reference proteome</keyword>
<sequence length="143" mass="16378">MEDDQRGQCEINSGKANIQSARSRIRALTSRRLICQLQRTRLEQQYNWLTDVIILIALRRTPPASQSSDLSSQQSSRTSPRRTRITSSHRTVKQHVLLRLNQHLERYSSSANPPNPENYCAVELENAGIIPFGQSDVMIIRHI</sequence>
<dbReference type="AlphaFoldDB" id="A0A1D1VPK1"/>
<evidence type="ECO:0000313" key="2">
    <source>
        <dbReference type="EMBL" id="GAV00864.1"/>
    </source>
</evidence>
<protein>
    <submittedName>
        <fullName evidence="2">Uncharacterized protein</fullName>
    </submittedName>
</protein>
<accession>A0A1D1VPK1</accession>
<comment type="caution">
    <text evidence="2">The sequence shown here is derived from an EMBL/GenBank/DDBJ whole genome shotgun (WGS) entry which is preliminary data.</text>
</comment>